<gene>
    <name evidence="2" type="ORF">SPPG_07580</name>
</gene>
<reference evidence="2 3" key="1">
    <citation type="submission" date="2009-08" db="EMBL/GenBank/DDBJ databases">
        <title>The Genome Sequence of Spizellomyces punctatus strain DAOM BR117.</title>
        <authorList>
            <consortium name="The Broad Institute Genome Sequencing Platform"/>
            <person name="Russ C."/>
            <person name="Cuomo C."/>
            <person name="Shea T."/>
            <person name="Young S.K."/>
            <person name="Zeng Q."/>
            <person name="Koehrsen M."/>
            <person name="Haas B."/>
            <person name="Borodovsky M."/>
            <person name="Guigo R."/>
            <person name="Alvarado L."/>
            <person name="Berlin A."/>
            <person name="Bochicchio J."/>
            <person name="Borenstein D."/>
            <person name="Chapman S."/>
            <person name="Chen Z."/>
            <person name="Engels R."/>
            <person name="Freedman E."/>
            <person name="Gellesch M."/>
            <person name="Goldberg J."/>
            <person name="Griggs A."/>
            <person name="Gujja S."/>
            <person name="Heiman D."/>
            <person name="Hepburn T."/>
            <person name="Howarth C."/>
            <person name="Jen D."/>
            <person name="Larson L."/>
            <person name="Lewis B."/>
            <person name="Mehta T."/>
            <person name="Park D."/>
            <person name="Pearson M."/>
            <person name="Roberts A."/>
            <person name="Saif S."/>
            <person name="Shenoy N."/>
            <person name="Sisk P."/>
            <person name="Stolte C."/>
            <person name="Sykes S."/>
            <person name="Thomson T."/>
            <person name="Walk T."/>
            <person name="White J."/>
            <person name="Yandava C."/>
            <person name="Burger G."/>
            <person name="Gray M.W."/>
            <person name="Holland P.W.H."/>
            <person name="King N."/>
            <person name="Lang F.B.F."/>
            <person name="Roger A.J."/>
            <person name="Ruiz-Trillo I."/>
            <person name="Lander E."/>
            <person name="Nusbaum C."/>
        </authorList>
    </citation>
    <scope>NUCLEOTIDE SEQUENCE [LARGE SCALE GENOMIC DNA]</scope>
    <source>
        <strain evidence="2 3">DAOM BR117</strain>
    </source>
</reference>
<keyword evidence="3" id="KW-1185">Reference proteome</keyword>
<dbReference type="VEuPathDB" id="FungiDB:SPPG_07580"/>
<keyword evidence="1" id="KW-0472">Membrane</keyword>
<feature type="transmembrane region" description="Helical" evidence="1">
    <location>
        <begin position="93"/>
        <end position="118"/>
    </location>
</feature>
<name>A0A0L0H7J6_SPIPD</name>
<dbReference type="EMBL" id="KQ257465">
    <property type="protein sequence ID" value="KNC97192.1"/>
    <property type="molecule type" value="Genomic_DNA"/>
</dbReference>
<keyword evidence="1" id="KW-1133">Transmembrane helix</keyword>
<sequence length="139" mass="15192">MGQKWQPSAGVWATYQALSCAFIMFDGGVYSMIYPYPTFLFFVNSPIPKGFIQPFSYPGLIALISVPIIVAIETNCCSAARNINEMLSYVPKAILYLVLALITVTQLTLVPAATFLLMTSVTLLVAAFTPEPAQTTMPR</sequence>
<dbReference type="InParanoid" id="A0A0L0H7J6"/>
<dbReference type="Proteomes" id="UP000053201">
    <property type="component" value="Unassembled WGS sequence"/>
</dbReference>
<proteinExistence type="predicted"/>
<dbReference type="GeneID" id="27690788"/>
<feature type="transmembrane region" description="Helical" evidence="1">
    <location>
        <begin position="12"/>
        <end position="34"/>
    </location>
</feature>
<evidence type="ECO:0000313" key="3">
    <source>
        <dbReference type="Proteomes" id="UP000053201"/>
    </source>
</evidence>
<accession>A0A0L0H7J6</accession>
<evidence type="ECO:0000313" key="2">
    <source>
        <dbReference type="EMBL" id="KNC97192.1"/>
    </source>
</evidence>
<dbReference type="AlphaFoldDB" id="A0A0L0H7J6"/>
<keyword evidence="1" id="KW-0812">Transmembrane</keyword>
<protein>
    <submittedName>
        <fullName evidence="2">Uncharacterized protein</fullName>
    </submittedName>
</protein>
<organism evidence="2 3">
    <name type="scientific">Spizellomyces punctatus (strain DAOM BR117)</name>
    <dbReference type="NCBI Taxonomy" id="645134"/>
    <lineage>
        <taxon>Eukaryota</taxon>
        <taxon>Fungi</taxon>
        <taxon>Fungi incertae sedis</taxon>
        <taxon>Chytridiomycota</taxon>
        <taxon>Chytridiomycota incertae sedis</taxon>
        <taxon>Chytridiomycetes</taxon>
        <taxon>Spizellomycetales</taxon>
        <taxon>Spizellomycetaceae</taxon>
        <taxon>Spizellomyces</taxon>
    </lineage>
</organism>
<dbReference type="RefSeq" id="XP_016605232.1">
    <property type="nucleotide sequence ID" value="XM_016755747.1"/>
</dbReference>
<feature type="transmembrane region" description="Helical" evidence="1">
    <location>
        <begin position="54"/>
        <end position="72"/>
    </location>
</feature>
<dbReference type="OrthoDB" id="2445232at2759"/>
<evidence type="ECO:0000256" key="1">
    <source>
        <dbReference type="SAM" id="Phobius"/>
    </source>
</evidence>